<dbReference type="OrthoDB" id="565731at2759"/>
<feature type="domain" description="Uracil-DNA glycosylase-like" evidence="5">
    <location>
        <begin position="105"/>
        <end position="270"/>
    </location>
</feature>
<evidence type="ECO:0000256" key="1">
    <source>
        <dbReference type="ARBA" id="ARBA00022763"/>
    </source>
</evidence>
<keyword evidence="1" id="KW-0227">DNA damage</keyword>
<dbReference type="CDD" id="cd10028">
    <property type="entry name" value="UDG-F2_TDG_MUG"/>
    <property type="match status" value="1"/>
</dbReference>
<gene>
    <name evidence="6" type="ORF">FA10DRAFT_302785</name>
</gene>
<dbReference type="GeneID" id="37047085"/>
<evidence type="ECO:0000313" key="7">
    <source>
        <dbReference type="Proteomes" id="UP000245768"/>
    </source>
</evidence>
<evidence type="ECO:0000256" key="3">
    <source>
        <dbReference type="ARBA" id="ARBA00023204"/>
    </source>
</evidence>
<evidence type="ECO:0000256" key="4">
    <source>
        <dbReference type="SAM" id="MobiDB-lite"/>
    </source>
</evidence>
<dbReference type="GO" id="GO:0008263">
    <property type="term" value="F:pyrimidine-specific mismatch base pair DNA N-glycosylase activity"/>
    <property type="evidence" value="ECO:0007669"/>
    <property type="project" value="TreeGrafter"/>
</dbReference>
<sequence length="380" mass="41520">MPVSRRARKDLTIEVKSEDPPAQFPPSLLESFRFQPQGKPRAQRANYSGAKQATQRRTNLQCDVKPFTAETAKAGGRLKSSKAVEALKRDEAEGEEEILPPVPDLVRERCDILVIGSNPGRQSSRSGHHFAHPSNHFYKALHLSGLTPVRVAPQDDAVLLHQPPPYYSIGLTNLASRPSRLAEELSASENANGAKVLIDLVRQHKPRTGIFIGLGVGRAFVTAIRNSDKLAERREVADERRVVLSIPKGIPTVTDSILGKGVGLMAVAIGHADDAEIGKSAGGLATGLTSIGATLLFSIPSTSGRVTTHQLKDKAECMARLKALLDQSSEIHWRNAEASVENSEGKERSDDRDDDHFKLFEVRVIQALDKKRDLKYDVTS</sequence>
<dbReference type="RefSeq" id="XP_025376652.1">
    <property type="nucleotide sequence ID" value="XM_025525169.1"/>
</dbReference>
<organism evidence="6 7">
    <name type="scientific">Acaromyces ingoldii</name>
    <dbReference type="NCBI Taxonomy" id="215250"/>
    <lineage>
        <taxon>Eukaryota</taxon>
        <taxon>Fungi</taxon>
        <taxon>Dikarya</taxon>
        <taxon>Basidiomycota</taxon>
        <taxon>Ustilaginomycotina</taxon>
        <taxon>Exobasidiomycetes</taxon>
        <taxon>Exobasidiales</taxon>
        <taxon>Cryptobasidiaceae</taxon>
        <taxon>Acaromyces</taxon>
    </lineage>
</organism>
<name>A0A316YKW6_9BASI</name>
<evidence type="ECO:0000259" key="5">
    <source>
        <dbReference type="Pfam" id="PF03167"/>
    </source>
</evidence>
<proteinExistence type="predicted"/>
<dbReference type="InterPro" id="IPR015637">
    <property type="entry name" value="MUG/TDG"/>
</dbReference>
<evidence type="ECO:0000313" key="6">
    <source>
        <dbReference type="EMBL" id="PWN89454.1"/>
    </source>
</evidence>
<dbReference type="PANTHER" id="PTHR12159">
    <property type="entry name" value="G/T AND G/U MISMATCH-SPECIFIC DNA GLYCOSYLASE"/>
    <property type="match status" value="1"/>
</dbReference>
<dbReference type="InterPro" id="IPR036895">
    <property type="entry name" value="Uracil-DNA_glycosylase-like_sf"/>
</dbReference>
<dbReference type="GO" id="GO:0006285">
    <property type="term" value="P:base-excision repair, AP site formation"/>
    <property type="evidence" value="ECO:0007669"/>
    <property type="project" value="InterPro"/>
</dbReference>
<protein>
    <submittedName>
        <fullName evidence="6">DNA glycosylase</fullName>
    </submittedName>
</protein>
<dbReference type="Pfam" id="PF03167">
    <property type="entry name" value="UDG"/>
    <property type="match status" value="1"/>
</dbReference>
<dbReference type="Gene3D" id="3.40.470.10">
    <property type="entry name" value="Uracil-DNA glycosylase-like domain"/>
    <property type="match status" value="1"/>
</dbReference>
<dbReference type="STRING" id="215250.A0A316YKW6"/>
<dbReference type="InterPro" id="IPR005122">
    <property type="entry name" value="Uracil-DNA_glycosylase-like"/>
</dbReference>
<dbReference type="Proteomes" id="UP000245768">
    <property type="component" value="Unassembled WGS sequence"/>
</dbReference>
<keyword evidence="2" id="KW-0378">Hydrolase</keyword>
<dbReference type="PANTHER" id="PTHR12159:SF9">
    <property type="entry name" value="G_T MISMATCH-SPECIFIC THYMINE DNA GLYCOSYLASE"/>
    <property type="match status" value="1"/>
</dbReference>
<accession>A0A316YKW6</accession>
<dbReference type="GO" id="GO:0004844">
    <property type="term" value="F:uracil DNA N-glycosylase activity"/>
    <property type="evidence" value="ECO:0007669"/>
    <property type="project" value="TreeGrafter"/>
</dbReference>
<feature type="compositionally biased region" description="Basic and acidic residues" evidence="4">
    <location>
        <begin position="9"/>
        <end position="19"/>
    </location>
</feature>
<dbReference type="InParanoid" id="A0A316YKW6"/>
<reference evidence="6" key="1">
    <citation type="journal article" date="2018" name="Mol. Biol. Evol.">
        <title>Broad Genomic Sampling Reveals a Smut Pathogenic Ancestry of the Fungal Clade Ustilaginomycotina.</title>
        <authorList>
            <person name="Kijpornyongpan T."/>
            <person name="Mondo S.J."/>
            <person name="Barry K."/>
            <person name="Sandor L."/>
            <person name="Lee J."/>
            <person name="Lipzen A."/>
            <person name="Pangilinan J."/>
            <person name="LaButti K."/>
            <person name="Hainaut M."/>
            <person name="Henrissat B."/>
            <person name="Grigoriev I.V."/>
            <person name="Spatafora J.W."/>
            <person name="Aime M.C."/>
        </authorList>
    </citation>
    <scope>NUCLEOTIDE SEQUENCE [LARGE SCALE GENOMIC DNA]</scope>
    <source>
        <strain evidence="6">MCA 4198</strain>
    </source>
</reference>
<keyword evidence="7" id="KW-1185">Reference proteome</keyword>
<feature type="region of interest" description="Disordered" evidence="4">
    <location>
        <begin position="1"/>
        <end position="60"/>
    </location>
</feature>
<dbReference type="EMBL" id="KZ819637">
    <property type="protein sequence ID" value="PWN89454.1"/>
    <property type="molecule type" value="Genomic_DNA"/>
</dbReference>
<evidence type="ECO:0000256" key="2">
    <source>
        <dbReference type="ARBA" id="ARBA00022801"/>
    </source>
</evidence>
<keyword evidence="3" id="KW-0234">DNA repair</keyword>
<dbReference type="SUPFAM" id="SSF52141">
    <property type="entry name" value="Uracil-DNA glycosylase-like"/>
    <property type="match status" value="1"/>
</dbReference>
<feature type="compositionally biased region" description="Polar residues" evidence="4">
    <location>
        <begin position="45"/>
        <end position="60"/>
    </location>
</feature>
<dbReference type="AlphaFoldDB" id="A0A316YKW6"/>